<sequence>MTIEQQTNKEMVQAIEQYVEQESEKWAQHVLSNAKTVDDLMTALWEHGKVKKDGTEVERMLHRLIYERGASRIKALMTEIETLTLKRALSPKGDSAIR</sequence>
<dbReference type="AlphaFoldDB" id="Q5L2P3"/>
<dbReference type="HOGENOM" id="CLU_2329734_0_0_9"/>
<evidence type="ECO:0000313" key="2">
    <source>
        <dbReference type="Proteomes" id="UP000001172"/>
    </source>
</evidence>
<dbReference type="RefSeq" id="WP_011230006.1">
    <property type="nucleotide sequence ID" value="NC_006510.1"/>
</dbReference>
<proteinExistence type="predicted"/>
<gene>
    <name evidence="1" type="ordered locus">GK0502</name>
</gene>
<dbReference type="KEGG" id="gka:GK0502"/>
<accession>Q5L2P3</accession>
<name>Q5L2P3_GEOKA</name>
<organism evidence="1 2">
    <name type="scientific">Geobacillus kaustophilus (strain HTA426)</name>
    <dbReference type="NCBI Taxonomy" id="235909"/>
    <lineage>
        <taxon>Bacteria</taxon>
        <taxon>Bacillati</taxon>
        <taxon>Bacillota</taxon>
        <taxon>Bacilli</taxon>
        <taxon>Bacillales</taxon>
        <taxon>Anoxybacillaceae</taxon>
        <taxon>Geobacillus</taxon>
        <taxon>Geobacillus thermoleovorans group</taxon>
    </lineage>
</organism>
<keyword evidence="2" id="KW-1185">Reference proteome</keyword>
<evidence type="ECO:0000313" key="1">
    <source>
        <dbReference type="EMBL" id="BAD74787.1"/>
    </source>
</evidence>
<protein>
    <submittedName>
        <fullName evidence="1">Uncharacterized protein</fullName>
    </submittedName>
</protein>
<dbReference type="Proteomes" id="UP000001172">
    <property type="component" value="Chromosome"/>
</dbReference>
<dbReference type="EMBL" id="BA000043">
    <property type="protein sequence ID" value="BAD74787.1"/>
    <property type="molecule type" value="Genomic_DNA"/>
</dbReference>
<reference evidence="1 2" key="1">
    <citation type="journal article" date="2004" name="Nucleic Acids Res.">
        <title>Thermoadaptation trait revealed by the genome sequence of thermophilic Geobacillus kaustophilus.</title>
        <authorList>
            <person name="Takami H."/>
            <person name="Takaki Y."/>
            <person name="Chee G.J."/>
            <person name="Nishi S."/>
            <person name="Shimamura S."/>
            <person name="Suzuki H."/>
            <person name="Matsui S."/>
            <person name="Uchiyama I."/>
        </authorList>
    </citation>
    <scope>NUCLEOTIDE SEQUENCE [LARGE SCALE GENOMIC DNA]</scope>
    <source>
        <strain evidence="1 2">HTA426</strain>
    </source>
</reference>